<name>B9K992_THENN</name>
<keyword evidence="3 5" id="KW-1133">Transmembrane helix</keyword>
<evidence type="ECO:0000256" key="5">
    <source>
        <dbReference type="RuleBase" id="RU363032"/>
    </source>
</evidence>
<dbReference type="eggNOG" id="COG0601">
    <property type="taxonomic scope" value="Bacteria"/>
</dbReference>
<dbReference type="CDD" id="cd06261">
    <property type="entry name" value="TM_PBP2"/>
    <property type="match status" value="1"/>
</dbReference>
<keyword evidence="4 5" id="KW-0472">Membrane</keyword>
<feature type="transmembrane region" description="Helical" evidence="5">
    <location>
        <begin position="291"/>
        <end position="317"/>
    </location>
</feature>
<protein>
    <submittedName>
        <fullName evidence="7">Binding-protein-dependent transport systems inner membrane component</fullName>
    </submittedName>
</protein>
<evidence type="ECO:0000313" key="7">
    <source>
        <dbReference type="EMBL" id="ACM23525.1"/>
    </source>
</evidence>
<keyword evidence="2 5" id="KW-0812">Transmembrane</keyword>
<evidence type="ECO:0000256" key="4">
    <source>
        <dbReference type="ARBA" id="ARBA00023136"/>
    </source>
</evidence>
<keyword evidence="5" id="KW-0813">Transport</keyword>
<proteinExistence type="inferred from homology"/>
<feature type="transmembrane region" description="Helical" evidence="5">
    <location>
        <begin position="245"/>
        <end position="271"/>
    </location>
</feature>
<accession>B9K992</accession>
<dbReference type="RefSeq" id="WP_015919819.1">
    <property type="nucleotide sequence ID" value="NC_011978.1"/>
</dbReference>
<feature type="transmembrane region" description="Helical" evidence="5">
    <location>
        <begin position="148"/>
        <end position="169"/>
    </location>
</feature>
<dbReference type="PANTHER" id="PTHR43376">
    <property type="entry name" value="OLIGOPEPTIDE TRANSPORT SYSTEM PERMEASE PROTEIN"/>
    <property type="match status" value="1"/>
</dbReference>
<dbReference type="STRING" id="309803.CTN_1349"/>
<dbReference type="InterPro" id="IPR035906">
    <property type="entry name" value="MetI-like_sf"/>
</dbReference>
<evidence type="ECO:0000313" key="8">
    <source>
        <dbReference type="Proteomes" id="UP000000445"/>
    </source>
</evidence>
<evidence type="ECO:0000256" key="3">
    <source>
        <dbReference type="ARBA" id="ARBA00022989"/>
    </source>
</evidence>
<dbReference type="HOGENOM" id="CLU_036879_1_0_0"/>
<reference evidence="7 8" key="1">
    <citation type="journal article" date="2009" name="Biosci. Biotechnol. Biochem.">
        <title>WeGAS: a web-based microbial genome annotation system.</title>
        <authorList>
            <person name="Lee D."/>
            <person name="Seo H."/>
            <person name="Park C."/>
            <person name="Park K."/>
        </authorList>
    </citation>
    <scope>NUCLEOTIDE SEQUENCE [LARGE SCALE GENOMIC DNA]</scope>
    <source>
        <strain evidence="8">ATCC 49049 / DSM 4359 / NBRC 107923 / NS-E</strain>
    </source>
</reference>
<dbReference type="InterPro" id="IPR000515">
    <property type="entry name" value="MetI-like"/>
</dbReference>
<gene>
    <name evidence="7" type="ordered locus">CTN_1349</name>
</gene>
<comment type="similarity">
    <text evidence="5">Belongs to the binding-protein-dependent transport system permease family.</text>
</comment>
<dbReference type="AlphaFoldDB" id="B9K992"/>
<dbReference type="EMBL" id="CP000916">
    <property type="protein sequence ID" value="ACM23525.1"/>
    <property type="molecule type" value="Genomic_DNA"/>
</dbReference>
<dbReference type="Pfam" id="PF00528">
    <property type="entry name" value="BPD_transp_1"/>
    <property type="match status" value="1"/>
</dbReference>
<dbReference type="SUPFAM" id="SSF161098">
    <property type="entry name" value="MetI-like"/>
    <property type="match status" value="1"/>
</dbReference>
<feature type="domain" description="ABC transmembrane type-1" evidence="6">
    <location>
        <begin position="101"/>
        <end position="310"/>
    </location>
</feature>
<dbReference type="Proteomes" id="UP000000445">
    <property type="component" value="Chromosome"/>
</dbReference>
<evidence type="ECO:0000256" key="2">
    <source>
        <dbReference type="ARBA" id="ARBA00022692"/>
    </source>
</evidence>
<sequence>MRKYLTKKILVYILTFFFAVTIDWAIPRFMPGNPINFLISRFAGLPESVKVLQSYFTQAFGLDKPLWEQYINFWKALFKGDLGISIYMYPQPVAKIIARSLPYSLIVLLPAVLLSFAIGNRFGAFVARKRRLDNFALPIFYTLTASPYFWFGILLAWIFGVVIPLFPLAGAYSFGTTPSLSWQFVLDFLHHWVLPFGSLFLVMLGGWAIGMRNMIIYELEANYSRYLEALGSSQKLIRRYAYRNAILPQITGLAIQLGTVVAGALTTEIVFSYPGIGYLLMQGILNQDYFLIQGCFLFIILGVLIANFLVDIFYVIIDPRIRKSYSGEV</sequence>
<dbReference type="PANTHER" id="PTHR43376:SF1">
    <property type="entry name" value="OLIGOPEPTIDE TRANSPORT SYSTEM PERMEASE PROTEIN"/>
    <property type="match status" value="1"/>
</dbReference>
<evidence type="ECO:0000259" key="6">
    <source>
        <dbReference type="PROSITE" id="PS50928"/>
    </source>
</evidence>
<feature type="transmembrane region" description="Helical" evidence="5">
    <location>
        <begin position="103"/>
        <end position="127"/>
    </location>
</feature>
<dbReference type="PROSITE" id="PS50928">
    <property type="entry name" value="ABC_TM1"/>
    <property type="match status" value="1"/>
</dbReference>
<dbReference type="KEGG" id="tna:CTN_1349"/>
<dbReference type="GO" id="GO:0055085">
    <property type="term" value="P:transmembrane transport"/>
    <property type="evidence" value="ECO:0007669"/>
    <property type="project" value="InterPro"/>
</dbReference>
<dbReference type="GO" id="GO:0005886">
    <property type="term" value="C:plasma membrane"/>
    <property type="evidence" value="ECO:0007669"/>
    <property type="project" value="UniProtKB-SubCell"/>
</dbReference>
<evidence type="ECO:0000256" key="1">
    <source>
        <dbReference type="ARBA" id="ARBA00004141"/>
    </source>
</evidence>
<organism evidence="7 8">
    <name type="scientific">Thermotoga neapolitana (strain ATCC 49049 / DSM 4359 / NBRC 107923 / NS-E)</name>
    <dbReference type="NCBI Taxonomy" id="309803"/>
    <lineage>
        <taxon>Bacteria</taxon>
        <taxon>Thermotogati</taxon>
        <taxon>Thermotogota</taxon>
        <taxon>Thermotogae</taxon>
        <taxon>Thermotogales</taxon>
        <taxon>Thermotogaceae</taxon>
        <taxon>Thermotoga</taxon>
    </lineage>
</organism>
<feature type="transmembrane region" description="Helical" evidence="5">
    <location>
        <begin position="189"/>
        <end position="209"/>
    </location>
</feature>
<feature type="transmembrane region" description="Helical" evidence="5">
    <location>
        <begin position="9"/>
        <end position="26"/>
    </location>
</feature>
<keyword evidence="8" id="KW-1185">Reference proteome</keyword>
<comment type="subcellular location">
    <subcellularLocation>
        <location evidence="5">Cell membrane</location>
        <topology evidence="5">Multi-pass membrane protein</topology>
    </subcellularLocation>
    <subcellularLocation>
        <location evidence="1">Membrane</location>
        <topology evidence="1">Multi-pass membrane protein</topology>
    </subcellularLocation>
</comment>